<sequence length="281" mass="31128">MATLDGRVTDSQDNVATAPVLLTVLDEEVPGGTLLFDDDFDSGDLTHAHGSYNWGSSRGEEGARPAVSDDISHTGRYSLKFTFFGNASLSDDAWSEQRFNLGDQLTEIYLQWYQYFPDGTEGLGAKFEHRNATGPDNNKFLRLWDNDYNNYKLKLGFSTHNNKISPPTNAKIITEFGHNRKGVGTNGANQWKSAIVDANRGRWIQFRVHVKVATSADNDGVIEMWADGVKQIENTDLAMYPDGGVGNYLGRGYFMGWANSGFTNTTYSYIDEVVISSGGFI</sequence>
<dbReference type="InterPro" id="IPR025975">
    <property type="entry name" value="Polysacc_lyase"/>
</dbReference>
<gene>
    <name evidence="1" type="ORF">LCGC14_3112400</name>
</gene>
<name>A0A0F8W4P7_9ZZZZ</name>
<protein>
    <recommendedName>
        <fullName evidence="2">Polysaccharide lyase</fullName>
    </recommendedName>
</protein>
<dbReference type="Pfam" id="PF14099">
    <property type="entry name" value="Polysacc_lyase"/>
    <property type="match status" value="1"/>
</dbReference>
<reference evidence="1" key="1">
    <citation type="journal article" date="2015" name="Nature">
        <title>Complex archaea that bridge the gap between prokaryotes and eukaryotes.</title>
        <authorList>
            <person name="Spang A."/>
            <person name="Saw J.H."/>
            <person name="Jorgensen S.L."/>
            <person name="Zaremba-Niedzwiedzka K."/>
            <person name="Martijn J."/>
            <person name="Lind A.E."/>
            <person name="van Eijk R."/>
            <person name="Schleper C."/>
            <person name="Guy L."/>
            <person name="Ettema T.J."/>
        </authorList>
    </citation>
    <scope>NUCLEOTIDE SEQUENCE</scope>
</reference>
<dbReference type="Gene3D" id="2.60.120.200">
    <property type="match status" value="1"/>
</dbReference>
<comment type="caution">
    <text evidence="1">The sequence shown here is derived from an EMBL/GenBank/DDBJ whole genome shotgun (WGS) entry which is preliminary data.</text>
</comment>
<evidence type="ECO:0000313" key="1">
    <source>
        <dbReference type="EMBL" id="KKK51692.1"/>
    </source>
</evidence>
<proteinExistence type="predicted"/>
<dbReference type="AlphaFoldDB" id="A0A0F8W4P7"/>
<dbReference type="EMBL" id="LAZR01067384">
    <property type="protein sequence ID" value="KKK51692.1"/>
    <property type="molecule type" value="Genomic_DNA"/>
</dbReference>
<evidence type="ECO:0008006" key="2">
    <source>
        <dbReference type="Google" id="ProtNLM"/>
    </source>
</evidence>
<accession>A0A0F8W4P7</accession>
<organism evidence="1">
    <name type="scientific">marine sediment metagenome</name>
    <dbReference type="NCBI Taxonomy" id="412755"/>
    <lineage>
        <taxon>unclassified sequences</taxon>
        <taxon>metagenomes</taxon>
        <taxon>ecological metagenomes</taxon>
    </lineage>
</organism>